<comment type="caution">
    <text evidence="1">The sequence shown here is derived from an EMBL/GenBank/DDBJ whole genome shotgun (WGS) entry which is preliminary data.</text>
</comment>
<evidence type="ECO:0000313" key="1">
    <source>
        <dbReference type="EMBL" id="GAA4484073.1"/>
    </source>
</evidence>
<reference evidence="2" key="1">
    <citation type="journal article" date="2019" name="Int. J. Syst. Evol. Microbiol.">
        <title>The Global Catalogue of Microorganisms (GCM) 10K type strain sequencing project: providing services to taxonomists for standard genome sequencing and annotation.</title>
        <authorList>
            <consortium name="The Broad Institute Genomics Platform"/>
            <consortium name="The Broad Institute Genome Sequencing Center for Infectious Disease"/>
            <person name="Wu L."/>
            <person name="Ma J."/>
        </authorList>
    </citation>
    <scope>NUCLEOTIDE SEQUENCE [LARGE SCALE GENOMIC DNA]</scope>
    <source>
        <strain evidence="2">JCM 17839</strain>
    </source>
</reference>
<dbReference type="InterPro" id="IPR008868">
    <property type="entry name" value="TniB"/>
</dbReference>
<dbReference type="EMBL" id="BAABGP010000010">
    <property type="protein sequence ID" value="GAA4484073.1"/>
    <property type="molecule type" value="Genomic_DNA"/>
</dbReference>
<protein>
    <submittedName>
        <fullName evidence="1">Uncharacterized protein</fullName>
    </submittedName>
</protein>
<proteinExistence type="predicted"/>
<sequence>MKKLAEFYALPFSQTASYETLLSRVSNVMRACETEIVIIDDIHRLDLRYRASEQAADALKELSERCPGTMIYAGVNVAQNGLFWGSRGEQIMARFETVQFDEYDVATNEGAAVWGRVLTELEDSLCLIRQPEGDILRIAAELREISRGSLGRMAKAIRRCARDAIRDRSEQLDLDHLLVVLETIRRLEDRVADEAAQSTRRPRGRRVKAGR</sequence>
<evidence type="ECO:0000313" key="2">
    <source>
        <dbReference type="Proteomes" id="UP001500731"/>
    </source>
</evidence>
<dbReference type="SUPFAM" id="SSF52540">
    <property type="entry name" value="P-loop containing nucleoside triphosphate hydrolases"/>
    <property type="match status" value="1"/>
</dbReference>
<keyword evidence="2" id="KW-1185">Reference proteome</keyword>
<accession>A0ABP8P9K6</accession>
<gene>
    <name evidence="1" type="ORF">GCM10023171_16520</name>
</gene>
<dbReference type="Proteomes" id="UP001500731">
    <property type="component" value="Unassembled WGS sequence"/>
</dbReference>
<name>A0ABP8P9K6_9MICO</name>
<dbReference type="Pfam" id="PF05621">
    <property type="entry name" value="TniB"/>
    <property type="match status" value="1"/>
</dbReference>
<dbReference type="InterPro" id="IPR027417">
    <property type="entry name" value="P-loop_NTPase"/>
</dbReference>
<organism evidence="1 2">
    <name type="scientific">Microbacterium panaciterrae</name>
    <dbReference type="NCBI Taxonomy" id="985759"/>
    <lineage>
        <taxon>Bacteria</taxon>
        <taxon>Bacillati</taxon>
        <taxon>Actinomycetota</taxon>
        <taxon>Actinomycetes</taxon>
        <taxon>Micrococcales</taxon>
        <taxon>Microbacteriaceae</taxon>
        <taxon>Microbacterium</taxon>
    </lineage>
</organism>